<evidence type="ECO:0000313" key="14">
    <source>
        <dbReference type="Proteomes" id="UP001597526"/>
    </source>
</evidence>
<dbReference type="Proteomes" id="UP001597526">
    <property type="component" value="Unassembled WGS sequence"/>
</dbReference>
<dbReference type="RefSeq" id="WP_377767141.1">
    <property type="nucleotide sequence ID" value="NZ_JBHULB010000016.1"/>
</dbReference>
<keyword evidence="8 11" id="KW-0460">Magnesium</keyword>
<accession>A0ABW5MYK7</accession>
<dbReference type="InterPro" id="IPR003374">
    <property type="entry name" value="ApbE-like_sf"/>
</dbReference>
<protein>
    <recommendedName>
        <fullName evidence="3 11">FAD:protein FMN transferase</fullName>
        <ecNumber evidence="2 11">2.7.1.180</ecNumber>
    </recommendedName>
    <alternativeName>
        <fullName evidence="9 11">Flavin transferase</fullName>
    </alternativeName>
</protein>
<dbReference type="SUPFAM" id="SSF143631">
    <property type="entry name" value="ApbE-like"/>
    <property type="match status" value="1"/>
</dbReference>
<evidence type="ECO:0000256" key="5">
    <source>
        <dbReference type="ARBA" id="ARBA00022679"/>
    </source>
</evidence>
<evidence type="ECO:0000256" key="2">
    <source>
        <dbReference type="ARBA" id="ARBA00011955"/>
    </source>
</evidence>
<keyword evidence="7 11" id="KW-0274">FAD</keyword>
<comment type="catalytic activity">
    <reaction evidence="10 11 12">
        <text>L-threonyl-[protein] + FAD = FMN-L-threonyl-[protein] + AMP + H(+)</text>
        <dbReference type="Rhea" id="RHEA:36847"/>
        <dbReference type="Rhea" id="RHEA-COMP:11060"/>
        <dbReference type="Rhea" id="RHEA-COMP:11061"/>
        <dbReference type="ChEBI" id="CHEBI:15378"/>
        <dbReference type="ChEBI" id="CHEBI:30013"/>
        <dbReference type="ChEBI" id="CHEBI:57692"/>
        <dbReference type="ChEBI" id="CHEBI:74257"/>
        <dbReference type="ChEBI" id="CHEBI:456215"/>
        <dbReference type="EC" id="2.7.1.180"/>
    </reaction>
</comment>
<dbReference type="PIRSF" id="PIRSF006268">
    <property type="entry name" value="ApbE"/>
    <property type="match status" value="1"/>
</dbReference>
<keyword evidence="6 11" id="KW-0479">Metal-binding</keyword>
<reference evidence="14" key="1">
    <citation type="journal article" date="2019" name="Int. J. Syst. Evol. Microbiol.">
        <title>The Global Catalogue of Microorganisms (GCM) 10K type strain sequencing project: providing services to taxonomists for standard genome sequencing and annotation.</title>
        <authorList>
            <consortium name="The Broad Institute Genomics Platform"/>
            <consortium name="The Broad Institute Genome Sequencing Center for Infectious Disease"/>
            <person name="Wu L."/>
            <person name="Ma J."/>
        </authorList>
    </citation>
    <scope>NUCLEOTIDE SEQUENCE [LARGE SCALE GENOMIC DNA]</scope>
    <source>
        <strain evidence="14">KCTC 52368</strain>
    </source>
</reference>
<comment type="caution">
    <text evidence="13">The sequence shown here is derived from an EMBL/GenBank/DDBJ whole genome shotgun (WGS) entry which is preliminary data.</text>
</comment>
<dbReference type="PROSITE" id="PS51257">
    <property type="entry name" value="PROKAR_LIPOPROTEIN"/>
    <property type="match status" value="1"/>
</dbReference>
<dbReference type="PANTHER" id="PTHR30040:SF2">
    <property type="entry name" value="FAD:PROTEIN FMN TRANSFERASE"/>
    <property type="match status" value="1"/>
</dbReference>
<dbReference type="EMBL" id="JBHULB010000016">
    <property type="protein sequence ID" value="MFD2587599.1"/>
    <property type="molecule type" value="Genomic_DNA"/>
</dbReference>
<name>A0ABW5MYK7_9FLAO</name>
<evidence type="ECO:0000256" key="4">
    <source>
        <dbReference type="ARBA" id="ARBA00022630"/>
    </source>
</evidence>
<evidence type="ECO:0000256" key="12">
    <source>
        <dbReference type="RuleBase" id="RU363002"/>
    </source>
</evidence>
<comment type="similarity">
    <text evidence="11 12">Belongs to the ApbE family.</text>
</comment>
<evidence type="ECO:0000256" key="1">
    <source>
        <dbReference type="ARBA" id="ARBA00001946"/>
    </source>
</evidence>
<evidence type="ECO:0000256" key="9">
    <source>
        <dbReference type="ARBA" id="ARBA00031306"/>
    </source>
</evidence>
<keyword evidence="5 11" id="KW-0808">Transferase</keyword>
<evidence type="ECO:0000256" key="11">
    <source>
        <dbReference type="PIRNR" id="PIRNR006268"/>
    </source>
</evidence>
<proteinExistence type="inferred from homology"/>
<keyword evidence="12" id="KW-0472">Membrane</keyword>
<sequence>MKNLLLVVLVLILFGCDTKPNLVKNQNTGPALGTSYAIQYISDKELDFQREIDSVFTVFNKSMSTYITDSDISKINGGDTTLIVDQMFRDIFFQSQVINSETDGYFDPTVGVLVDAWGFGPEDSTMKMDSTRVDSLMQYVGWRHIGLTRDFRITKSKPEVQFDFNAIAKGYAIDRLGRMLDKHQIKNYLVEVGGEVLAKGTNIISGKPWKVGIDKPNNFMKRGSAAVVNLKDKALASSGNYRKFRIDPETGEKYVHTIDPKTGYTKNSNVLSATVVANSCIQADGYATAFMAMDLNASKALLELKRKELDAFIIYLDEEGTMKNFMTSGFEAILAK</sequence>
<evidence type="ECO:0000313" key="13">
    <source>
        <dbReference type="EMBL" id="MFD2587599.1"/>
    </source>
</evidence>
<dbReference type="Gene3D" id="3.10.520.10">
    <property type="entry name" value="ApbE-like domains"/>
    <property type="match status" value="1"/>
</dbReference>
<evidence type="ECO:0000256" key="10">
    <source>
        <dbReference type="ARBA" id="ARBA00048540"/>
    </source>
</evidence>
<evidence type="ECO:0000256" key="8">
    <source>
        <dbReference type="ARBA" id="ARBA00022842"/>
    </source>
</evidence>
<keyword evidence="14" id="KW-1185">Reference proteome</keyword>
<keyword evidence="12" id="KW-1003">Cell membrane</keyword>
<evidence type="ECO:0000256" key="6">
    <source>
        <dbReference type="ARBA" id="ARBA00022723"/>
    </source>
</evidence>
<evidence type="ECO:0000256" key="7">
    <source>
        <dbReference type="ARBA" id="ARBA00022827"/>
    </source>
</evidence>
<dbReference type="GO" id="GO:0016740">
    <property type="term" value="F:transferase activity"/>
    <property type="evidence" value="ECO:0007669"/>
    <property type="project" value="UniProtKB-KW"/>
</dbReference>
<keyword evidence="12" id="KW-0449">Lipoprotein</keyword>
<dbReference type="Pfam" id="PF02424">
    <property type="entry name" value="ApbE"/>
    <property type="match status" value="1"/>
</dbReference>
<comment type="cofactor">
    <cofactor evidence="1 12">
        <name>Mg(2+)</name>
        <dbReference type="ChEBI" id="CHEBI:18420"/>
    </cofactor>
</comment>
<comment type="function">
    <text evidence="12">Flavin transferase that catalyzes the transfer of the FMN moiety of FAD and its covalent binding to the hydroxyl group of a threonine residue in a target flavoprotein.</text>
</comment>
<dbReference type="PANTHER" id="PTHR30040">
    <property type="entry name" value="THIAMINE BIOSYNTHESIS LIPOPROTEIN APBE"/>
    <property type="match status" value="1"/>
</dbReference>
<evidence type="ECO:0000256" key="3">
    <source>
        <dbReference type="ARBA" id="ARBA00016337"/>
    </source>
</evidence>
<dbReference type="EC" id="2.7.1.180" evidence="2 11"/>
<gene>
    <name evidence="13" type="ORF">ACFSQJ_11700</name>
</gene>
<organism evidence="13 14">
    <name type="scientific">Croceitalea marina</name>
    <dbReference type="NCBI Taxonomy" id="1775166"/>
    <lineage>
        <taxon>Bacteria</taxon>
        <taxon>Pseudomonadati</taxon>
        <taxon>Bacteroidota</taxon>
        <taxon>Flavobacteriia</taxon>
        <taxon>Flavobacteriales</taxon>
        <taxon>Flavobacteriaceae</taxon>
        <taxon>Croceitalea</taxon>
    </lineage>
</organism>
<keyword evidence="12" id="KW-0997">Cell inner membrane</keyword>
<dbReference type="InterPro" id="IPR024932">
    <property type="entry name" value="ApbE"/>
</dbReference>
<comment type="subcellular location">
    <subcellularLocation>
        <location evidence="12">Cell inner membrane</location>
        <topology evidence="12">Lipid-anchor</topology>
        <orientation evidence="12">Periplasmic side</orientation>
    </subcellularLocation>
</comment>
<keyword evidence="4 11" id="KW-0285">Flavoprotein</keyword>